<keyword evidence="1" id="KW-0614">Plasmid</keyword>
<evidence type="ECO:0000313" key="2">
    <source>
        <dbReference type="Proteomes" id="UP001321486"/>
    </source>
</evidence>
<reference evidence="2" key="1">
    <citation type="journal article" date="2019" name="Int. J. Syst. Evol. Microbiol.">
        <title>The Global Catalogue of Microorganisms (GCM) 10K type strain sequencing project: providing services to taxonomists for standard genome sequencing and annotation.</title>
        <authorList>
            <consortium name="The Broad Institute Genomics Platform"/>
            <consortium name="The Broad Institute Genome Sequencing Center for Infectious Disease"/>
            <person name="Wu L."/>
            <person name="Ma J."/>
        </authorList>
    </citation>
    <scope>NUCLEOTIDE SEQUENCE [LARGE SCALE GENOMIC DNA]</scope>
    <source>
        <strain evidence="2">NBRC 108728</strain>
    </source>
</reference>
<dbReference type="RefSeq" id="WP_286347219.1">
    <property type="nucleotide sequence ID" value="NZ_AP027733.1"/>
</dbReference>
<evidence type="ECO:0000313" key="1">
    <source>
        <dbReference type="EMBL" id="BDZ52360.1"/>
    </source>
</evidence>
<dbReference type="EMBL" id="AP027733">
    <property type="protein sequence ID" value="BDZ52360.1"/>
    <property type="molecule type" value="Genomic_DNA"/>
</dbReference>
<geneLocation type="plasmid" evidence="1 2">
    <name>pNBRC108728a</name>
</geneLocation>
<keyword evidence="2" id="KW-1185">Reference proteome</keyword>
<name>A0ABM8GV63_9MICO</name>
<gene>
    <name evidence="1" type="ORF">GCM10025867_46010</name>
</gene>
<protein>
    <submittedName>
        <fullName evidence="1">Uncharacterized protein</fullName>
    </submittedName>
</protein>
<dbReference type="Proteomes" id="UP001321486">
    <property type="component" value="Plasmid pNBRC108728a"/>
</dbReference>
<organism evidence="1 2">
    <name type="scientific">Frondihabitans sucicola</name>
    <dbReference type="NCBI Taxonomy" id="1268041"/>
    <lineage>
        <taxon>Bacteria</taxon>
        <taxon>Bacillati</taxon>
        <taxon>Actinomycetota</taxon>
        <taxon>Actinomycetes</taxon>
        <taxon>Micrococcales</taxon>
        <taxon>Microbacteriaceae</taxon>
        <taxon>Frondihabitans</taxon>
    </lineage>
</organism>
<sequence>MSATTLTKTAAEYRADAARQDADAIESFERSDTDGFASQAASGIMASLNRLKAEIVEQGGTWEFPALFDLDGNLVDAKNVRGQYGPVWCIRDNNGDATGWFSESSAQNADRRRATNAKKGYYVGRVRAEAYAVNTGGGSGFAGMFGVHPIVLQSKDGAITIVDNGQ</sequence>
<accession>A0ABM8GV63</accession>
<proteinExistence type="predicted"/>